<evidence type="ECO:0000313" key="2">
    <source>
        <dbReference type="Proteomes" id="UP000754750"/>
    </source>
</evidence>
<organism evidence="1 2">
    <name type="scientific">Faecalispora sporosphaeroides</name>
    <dbReference type="NCBI Taxonomy" id="1549"/>
    <lineage>
        <taxon>Bacteria</taxon>
        <taxon>Bacillati</taxon>
        <taxon>Bacillota</taxon>
        <taxon>Clostridia</taxon>
        <taxon>Eubacteriales</taxon>
        <taxon>Oscillospiraceae</taxon>
        <taxon>Faecalispora</taxon>
    </lineage>
</organism>
<dbReference type="RefSeq" id="WP_326840773.1">
    <property type="nucleotide sequence ID" value="NZ_SVNY01000006.1"/>
</dbReference>
<comment type="caution">
    <text evidence="1">The sequence shown here is derived from an EMBL/GenBank/DDBJ whole genome shotgun (WGS) entry which is preliminary data.</text>
</comment>
<dbReference type="AlphaFoldDB" id="A0A928KY74"/>
<gene>
    <name evidence="1" type="ORF">E7512_11915</name>
</gene>
<dbReference type="EMBL" id="SVNY01000006">
    <property type="protein sequence ID" value="MBE6834261.1"/>
    <property type="molecule type" value="Genomic_DNA"/>
</dbReference>
<reference evidence="1" key="1">
    <citation type="submission" date="2019-04" db="EMBL/GenBank/DDBJ databases">
        <title>Evolution of Biomass-Degrading Anaerobic Consortia Revealed by Metagenomics.</title>
        <authorList>
            <person name="Peng X."/>
        </authorList>
    </citation>
    <scope>NUCLEOTIDE SEQUENCE</scope>
    <source>
        <strain evidence="1">SIG551</strain>
    </source>
</reference>
<accession>A0A928KY74</accession>
<protein>
    <submittedName>
        <fullName evidence="1">Uncharacterized protein</fullName>
    </submittedName>
</protein>
<dbReference type="Proteomes" id="UP000754750">
    <property type="component" value="Unassembled WGS sequence"/>
</dbReference>
<proteinExistence type="predicted"/>
<evidence type="ECO:0000313" key="1">
    <source>
        <dbReference type="EMBL" id="MBE6834261.1"/>
    </source>
</evidence>
<name>A0A928KY74_9FIRM</name>
<sequence>MTTITIKAPDIYDPEARKVVESTTDLMISISGDTYNHKDMIKVKGFNWDADGKEWYYIVSQEWFKSNAYSFLREIAKTMGVGPRGIIWLGEQSKAAMKNMDK</sequence>